<evidence type="ECO:0000259" key="6">
    <source>
        <dbReference type="Pfam" id="PF01593"/>
    </source>
</evidence>
<name>A0A5C7FUA6_9BACT</name>
<dbReference type="EMBL" id="VOXD01000010">
    <property type="protein sequence ID" value="TXF89904.1"/>
    <property type="molecule type" value="Genomic_DNA"/>
</dbReference>
<dbReference type="SUPFAM" id="SSF51905">
    <property type="entry name" value="FAD/NAD(P)-binding domain"/>
    <property type="match status" value="1"/>
</dbReference>
<dbReference type="NCBIfam" id="TIGR02734">
    <property type="entry name" value="crtI_fam"/>
    <property type="match status" value="1"/>
</dbReference>
<evidence type="ECO:0000256" key="4">
    <source>
        <dbReference type="ARBA" id="ARBA00023002"/>
    </source>
</evidence>
<keyword evidence="3 5" id="KW-0125">Carotenoid biosynthesis</keyword>
<comment type="pathway">
    <text evidence="1 5">Carotenoid biosynthesis.</text>
</comment>
<dbReference type="PROSITE" id="PS51257">
    <property type="entry name" value="PROKAR_LIPOPROTEIN"/>
    <property type="match status" value="1"/>
</dbReference>
<evidence type="ECO:0000256" key="5">
    <source>
        <dbReference type="RuleBase" id="RU362075"/>
    </source>
</evidence>
<dbReference type="Pfam" id="PF01593">
    <property type="entry name" value="Amino_oxidase"/>
    <property type="match status" value="1"/>
</dbReference>
<evidence type="ECO:0000256" key="1">
    <source>
        <dbReference type="ARBA" id="ARBA00004829"/>
    </source>
</evidence>
<dbReference type="GO" id="GO:0016117">
    <property type="term" value="P:carotenoid biosynthetic process"/>
    <property type="evidence" value="ECO:0007669"/>
    <property type="project" value="UniProtKB-KW"/>
</dbReference>
<dbReference type="OrthoDB" id="9774675at2"/>
<proteinExistence type="inferred from homology"/>
<dbReference type="PANTHER" id="PTHR43734">
    <property type="entry name" value="PHYTOENE DESATURASE"/>
    <property type="match status" value="1"/>
</dbReference>
<evidence type="ECO:0000313" key="7">
    <source>
        <dbReference type="EMBL" id="TXF89904.1"/>
    </source>
</evidence>
<evidence type="ECO:0000313" key="8">
    <source>
        <dbReference type="Proteomes" id="UP000321907"/>
    </source>
</evidence>
<dbReference type="AlphaFoldDB" id="A0A5C7FUA6"/>
<dbReference type="Gene3D" id="3.50.50.60">
    <property type="entry name" value="FAD/NAD(P)-binding domain"/>
    <property type="match status" value="2"/>
</dbReference>
<dbReference type="PANTHER" id="PTHR43734:SF1">
    <property type="entry name" value="PHYTOENE DESATURASE"/>
    <property type="match status" value="1"/>
</dbReference>
<dbReference type="RefSeq" id="WP_147930224.1">
    <property type="nucleotide sequence ID" value="NZ_VOXD01000010.1"/>
</dbReference>
<gene>
    <name evidence="7" type="primary">crtI</name>
    <name evidence="7" type="ORF">FUA23_08060</name>
</gene>
<comment type="similarity">
    <text evidence="2 5">Belongs to the carotenoid/retinoid oxidoreductase family.</text>
</comment>
<dbReference type="InterPro" id="IPR036188">
    <property type="entry name" value="FAD/NAD-bd_sf"/>
</dbReference>
<sequence length="511" mass="57888">MSKQLRQEQITVVGAGFAGLSTACYLAREGYRVRILEKNEGLGGRARTFHHEGFQFDMGPSWYWMPEVFERFFNDFGSSAAAHYELVRLDPSYEIVFGKNDLMDVPANDKDLFALFEKLEPGSSANLRKFLEEAEYKYRVGLGEFVQKPGHSIMDFADLRVVKASLKLQMLTDMATYVRKLFKHPQLRQLLEFPVLFLGATPENTPALYSLMNYADLALGTWYPLGGMHKIIEGMVSVARGLGVEIHAGAQVQSVLTEQGKVKSVSTADGNVYPTDILVCGADYHHFEQEVLAPKDRVYSESYWQKRTMAPSSLLFYVGLDRKIPNLHHHTLFFDADFNRHAHEIYEEPAWPEDPLFYVCAPSVTDPSVAPAGKENLFFLLPLAPDLDDTEARREHYWELMCDRFEQRTGVDIRPHVVYKRGFAHKEFKEDYNAFRGNAYGLANTLTQTAFLKPKLRSKKLRNLWYTGQLTTPGPGMPPSIISGEVAARDIHQELTGAKNLTSAPSNRTHA</sequence>
<dbReference type="Proteomes" id="UP000321907">
    <property type="component" value="Unassembled WGS sequence"/>
</dbReference>
<dbReference type="InterPro" id="IPR014105">
    <property type="entry name" value="Carotenoid/retinoid_OxRdtase"/>
</dbReference>
<comment type="caution">
    <text evidence="7">The sequence shown here is derived from an EMBL/GenBank/DDBJ whole genome shotgun (WGS) entry which is preliminary data.</text>
</comment>
<evidence type="ECO:0000256" key="2">
    <source>
        <dbReference type="ARBA" id="ARBA00006046"/>
    </source>
</evidence>
<keyword evidence="4 5" id="KW-0560">Oxidoreductase</keyword>
<evidence type="ECO:0000256" key="3">
    <source>
        <dbReference type="ARBA" id="ARBA00022746"/>
    </source>
</evidence>
<keyword evidence="8" id="KW-1185">Reference proteome</keyword>
<dbReference type="InterPro" id="IPR002937">
    <property type="entry name" value="Amino_oxidase"/>
</dbReference>
<organism evidence="7 8">
    <name type="scientific">Neolewinella aurantiaca</name>
    <dbReference type="NCBI Taxonomy" id="2602767"/>
    <lineage>
        <taxon>Bacteria</taxon>
        <taxon>Pseudomonadati</taxon>
        <taxon>Bacteroidota</taxon>
        <taxon>Saprospiria</taxon>
        <taxon>Saprospirales</taxon>
        <taxon>Lewinellaceae</taxon>
        <taxon>Neolewinella</taxon>
    </lineage>
</organism>
<accession>A0A5C7FUA6</accession>
<dbReference type="GO" id="GO:0016491">
    <property type="term" value="F:oxidoreductase activity"/>
    <property type="evidence" value="ECO:0007669"/>
    <property type="project" value="UniProtKB-KW"/>
</dbReference>
<feature type="domain" description="Amine oxidase" evidence="6">
    <location>
        <begin position="17"/>
        <end position="491"/>
    </location>
</feature>
<protein>
    <submittedName>
        <fullName evidence="7">Phytoene desaturase</fullName>
    </submittedName>
</protein>
<reference evidence="7 8" key="1">
    <citation type="submission" date="2019-08" db="EMBL/GenBank/DDBJ databases">
        <title>Lewinella sp. strain SSH13 Genome sequencing and assembly.</title>
        <authorList>
            <person name="Kim I."/>
        </authorList>
    </citation>
    <scope>NUCLEOTIDE SEQUENCE [LARGE SCALE GENOMIC DNA]</scope>
    <source>
        <strain evidence="7 8">SSH13</strain>
    </source>
</reference>